<dbReference type="EMBL" id="JAHRHJ020000004">
    <property type="protein sequence ID" value="KAH9318419.1"/>
    <property type="molecule type" value="Genomic_DNA"/>
</dbReference>
<organism evidence="1 2">
    <name type="scientific">Taxus chinensis</name>
    <name type="common">Chinese yew</name>
    <name type="synonym">Taxus wallichiana var. chinensis</name>
    <dbReference type="NCBI Taxonomy" id="29808"/>
    <lineage>
        <taxon>Eukaryota</taxon>
        <taxon>Viridiplantae</taxon>
        <taxon>Streptophyta</taxon>
        <taxon>Embryophyta</taxon>
        <taxon>Tracheophyta</taxon>
        <taxon>Spermatophyta</taxon>
        <taxon>Pinopsida</taxon>
        <taxon>Pinidae</taxon>
        <taxon>Conifers II</taxon>
        <taxon>Cupressales</taxon>
        <taxon>Taxaceae</taxon>
        <taxon>Taxus</taxon>
    </lineage>
</organism>
<dbReference type="PANTHER" id="PTHR36336:SF1">
    <property type="entry name" value="OS09G0560400 PROTEIN"/>
    <property type="match status" value="1"/>
</dbReference>
<sequence length="152" mass="17516">SQKRKLGERVTEGNKSFDCSSSRLCFPCSYSEKSDEKYHCSETGHHMSHKCVEVQNNFKEVNKEGIEKDSYHMKDSSWDGITSGYKDVQLRNQQTEIRQGETLTNDTGNKDGNWRRLSETSQTLEDTKQIYHIFRSCVPAADEETLSIFGFE</sequence>
<evidence type="ECO:0000313" key="2">
    <source>
        <dbReference type="Proteomes" id="UP000824469"/>
    </source>
</evidence>
<dbReference type="AlphaFoldDB" id="A0AA38GB78"/>
<feature type="non-terminal residue" evidence="1">
    <location>
        <position position="152"/>
    </location>
</feature>
<feature type="non-terminal residue" evidence="1">
    <location>
        <position position="1"/>
    </location>
</feature>
<dbReference type="Proteomes" id="UP000824469">
    <property type="component" value="Unassembled WGS sequence"/>
</dbReference>
<keyword evidence="2" id="KW-1185">Reference proteome</keyword>
<gene>
    <name evidence="1" type="ORF">KI387_020188</name>
</gene>
<comment type="caution">
    <text evidence="1">The sequence shown here is derived from an EMBL/GenBank/DDBJ whole genome shotgun (WGS) entry which is preliminary data.</text>
</comment>
<accession>A0AA38GB78</accession>
<evidence type="ECO:0000313" key="1">
    <source>
        <dbReference type="EMBL" id="KAH9318419.1"/>
    </source>
</evidence>
<protein>
    <submittedName>
        <fullName evidence="1">Uncharacterized protein</fullName>
    </submittedName>
</protein>
<reference evidence="1 2" key="1">
    <citation type="journal article" date="2021" name="Nat. Plants">
        <title>The Taxus genome provides insights into paclitaxel biosynthesis.</title>
        <authorList>
            <person name="Xiong X."/>
            <person name="Gou J."/>
            <person name="Liao Q."/>
            <person name="Li Y."/>
            <person name="Zhou Q."/>
            <person name="Bi G."/>
            <person name="Li C."/>
            <person name="Du R."/>
            <person name="Wang X."/>
            <person name="Sun T."/>
            <person name="Guo L."/>
            <person name="Liang H."/>
            <person name="Lu P."/>
            <person name="Wu Y."/>
            <person name="Zhang Z."/>
            <person name="Ro D.K."/>
            <person name="Shang Y."/>
            <person name="Huang S."/>
            <person name="Yan J."/>
        </authorList>
    </citation>
    <scope>NUCLEOTIDE SEQUENCE [LARGE SCALE GENOMIC DNA]</scope>
    <source>
        <strain evidence="1">Ta-2019</strain>
    </source>
</reference>
<dbReference type="OMA" id="IYHIFRS"/>
<dbReference type="PANTHER" id="PTHR36336">
    <property type="entry name" value="OS09G0560400 PROTEIN"/>
    <property type="match status" value="1"/>
</dbReference>
<proteinExistence type="predicted"/>
<name>A0AA38GB78_TAXCH</name>